<keyword evidence="1" id="KW-0732">Signal</keyword>
<sequence length="209" mass="24482">MRLIPAVASFLAVGMAFEGPYWPPGQNQYGYPLDANDTVIQYPLRYPSVPLMKENCRAKEVASCTRDQYRMVFRQHWIVGVEEYCPTNDTTNCWSWKDLGYEGEKLKDALDDSWCMITQYSFHWGWGRRKEMPPWEHRIAAPSGFFWSATFRASVGCDTKDIRRRMDRFGVPHERHDGDVVLGLENSPNPYIRKLEAQRKKEEAGRRHR</sequence>
<organism evidence="2 3">
    <name type="scientific">Microthyrium microscopicum</name>
    <dbReference type="NCBI Taxonomy" id="703497"/>
    <lineage>
        <taxon>Eukaryota</taxon>
        <taxon>Fungi</taxon>
        <taxon>Dikarya</taxon>
        <taxon>Ascomycota</taxon>
        <taxon>Pezizomycotina</taxon>
        <taxon>Dothideomycetes</taxon>
        <taxon>Dothideomycetes incertae sedis</taxon>
        <taxon>Microthyriales</taxon>
        <taxon>Microthyriaceae</taxon>
        <taxon>Microthyrium</taxon>
    </lineage>
</organism>
<dbReference type="Proteomes" id="UP000799302">
    <property type="component" value="Unassembled WGS sequence"/>
</dbReference>
<evidence type="ECO:0000313" key="2">
    <source>
        <dbReference type="EMBL" id="KAF2670330.1"/>
    </source>
</evidence>
<accession>A0A6A6UEV6</accession>
<dbReference type="AlphaFoldDB" id="A0A6A6UEV6"/>
<name>A0A6A6UEV6_9PEZI</name>
<gene>
    <name evidence="2" type="ORF">BT63DRAFT_454518</name>
</gene>
<feature type="chain" id="PRO_5025663941" description="Ecp2 effector protein domain-containing protein" evidence="1">
    <location>
        <begin position="17"/>
        <end position="209"/>
    </location>
</feature>
<evidence type="ECO:0008006" key="4">
    <source>
        <dbReference type="Google" id="ProtNLM"/>
    </source>
</evidence>
<evidence type="ECO:0000256" key="1">
    <source>
        <dbReference type="SAM" id="SignalP"/>
    </source>
</evidence>
<reference evidence="2" key="1">
    <citation type="journal article" date="2020" name="Stud. Mycol.">
        <title>101 Dothideomycetes genomes: a test case for predicting lifestyles and emergence of pathogens.</title>
        <authorList>
            <person name="Haridas S."/>
            <person name="Albert R."/>
            <person name="Binder M."/>
            <person name="Bloem J."/>
            <person name="Labutti K."/>
            <person name="Salamov A."/>
            <person name="Andreopoulos B."/>
            <person name="Baker S."/>
            <person name="Barry K."/>
            <person name="Bills G."/>
            <person name="Bluhm B."/>
            <person name="Cannon C."/>
            <person name="Castanera R."/>
            <person name="Culley D."/>
            <person name="Daum C."/>
            <person name="Ezra D."/>
            <person name="Gonzalez J."/>
            <person name="Henrissat B."/>
            <person name="Kuo A."/>
            <person name="Liang C."/>
            <person name="Lipzen A."/>
            <person name="Lutzoni F."/>
            <person name="Magnuson J."/>
            <person name="Mondo S."/>
            <person name="Nolan M."/>
            <person name="Ohm R."/>
            <person name="Pangilinan J."/>
            <person name="Park H.-J."/>
            <person name="Ramirez L."/>
            <person name="Alfaro M."/>
            <person name="Sun H."/>
            <person name="Tritt A."/>
            <person name="Yoshinaga Y."/>
            <person name="Zwiers L.-H."/>
            <person name="Turgeon B."/>
            <person name="Goodwin S."/>
            <person name="Spatafora J."/>
            <person name="Crous P."/>
            <person name="Grigoriev I."/>
        </authorList>
    </citation>
    <scope>NUCLEOTIDE SEQUENCE</scope>
    <source>
        <strain evidence="2">CBS 115976</strain>
    </source>
</reference>
<dbReference type="EMBL" id="MU004234">
    <property type="protein sequence ID" value="KAF2670330.1"/>
    <property type="molecule type" value="Genomic_DNA"/>
</dbReference>
<keyword evidence="3" id="KW-1185">Reference proteome</keyword>
<proteinExistence type="predicted"/>
<feature type="signal peptide" evidence="1">
    <location>
        <begin position="1"/>
        <end position="16"/>
    </location>
</feature>
<evidence type="ECO:0000313" key="3">
    <source>
        <dbReference type="Proteomes" id="UP000799302"/>
    </source>
</evidence>
<protein>
    <recommendedName>
        <fullName evidence="4">Ecp2 effector protein domain-containing protein</fullName>
    </recommendedName>
</protein>